<comment type="caution">
    <text evidence="4">The sequence shown here is derived from an EMBL/GenBank/DDBJ whole genome shotgun (WGS) entry which is preliminary data.</text>
</comment>
<proteinExistence type="predicted"/>
<feature type="domain" description="DUF7431" evidence="3">
    <location>
        <begin position="351"/>
        <end position="521"/>
    </location>
</feature>
<evidence type="ECO:0000256" key="1">
    <source>
        <dbReference type="SAM" id="MobiDB-lite"/>
    </source>
</evidence>
<dbReference type="Pfam" id="PF01823">
    <property type="entry name" value="MACPF"/>
    <property type="match status" value="1"/>
</dbReference>
<dbReference type="OrthoDB" id="2445952at2759"/>
<dbReference type="InterPro" id="IPR020864">
    <property type="entry name" value="MACPF"/>
</dbReference>
<protein>
    <recommendedName>
        <fullName evidence="6">MACPF domain-containing protein</fullName>
    </recommendedName>
</protein>
<accession>A0A8H3L5D5</accession>
<reference evidence="4" key="1">
    <citation type="submission" date="2019-10" db="EMBL/GenBank/DDBJ databases">
        <title>Conservation and host-specific expression of non-tandemly repeated heterogenous ribosome RNA gene in arbuscular mycorrhizal fungi.</title>
        <authorList>
            <person name="Maeda T."/>
            <person name="Kobayashi Y."/>
            <person name="Nakagawa T."/>
            <person name="Ezawa T."/>
            <person name="Yamaguchi K."/>
            <person name="Bino T."/>
            <person name="Nishimoto Y."/>
            <person name="Shigenobu S."/>
            <person name="Kawaguchi M."/>
        </authorList>
    </citation>
    <scope>NUCLEOTIDE SEQUENCE</scope>
    <source>
        <strain evidence="4">HR1</strain>
    </source>
</reference>
<gene>
    <name evidence="4" type="ORF">RCL2_000648600</name>
</gene>
<dbReference type="InterPro" id="IPR055854">
    <property type="entry name" value="DUF7431"/>
</dbReference>
<evidence type="ECO:0000313" key="4">
    <source>
        <dbReference type="EMBL" id="GES79172.1"/>
    </source>
</evidence>
<name>A0A8H3L5D5_9GLOM</name>
<dbReference type="Proteomes" id="UP000615446">
    <property type="component" value="Unassembled WGS sequence"/>
</dbReference>
<feature type="region of interest" description="Disordered" evidence="1">
    <location>
        <begin position="528"/>
        <end position="554"/>
    </location>
</feature>
<dbReference type="Pfam" id="PF24209">
    <property type="entry name" value="DUF7431"/>
    <property type="match status" value="2"/>
</dbReference>
<evidence type="ECO:0000259" key="3">
    <source>
        <dbReference type="Pfam" id="PF24209"/>
    </source>
</evidence>
<organism evidence="4 5">
    <name type="scientific">Rhizophagus clarus</name>
    <dbReference type="NCBI Taxonomy" id="94130"/>
    <lineage>
        <taxon>Eukaryota</taxon>
        <taxon>Fungi</taxon>
        <taxon>Fungi incertae sedis</taxon>
        <taxon>Mucoromycota</taxon>
        <taxon>Glomeromycotina</taxon>
        <taxon>Glomeromycetes</taxon>
        <taxon>Glomerales</taxon>
        <taxon>Glomeraceae</taxon>
        <taxon>Rhizophagus</taxon>
    </lineage>
</organism>
<feature type="compositionally biased region" description="Low complexity" evidence="1">
    <location>
        <begin position="531"/>
        <end position="548"/>
    </location>
</feature>
<evidence type="ECO:0008006" key="6">
    <source>
        <dbReference type="Google" id="ProtNLM"/>
    </source>
</evidence>
<evidence type="ECO:0000313" key="5">
    <source>
        <dbReference type="Proteomes" id="UP000615446"/>
    </source>
</evidence>
<evidence type="ECO:0000259" key="2">
    <source>
        <dbReference type="Pfam" id="PF01823"/>
    </source>
</evidence>
<dbReference type="EMBL" id="BLAL01000043">
    <property type="protein sequence ID" value="GES79172.1"/>
    <property type="molecule type" value="Genomic_DNA"/>
</dbReference>
<sequence length="686" mass="78165">MSLLKSLFNTKFDTKPDTKSKTNVIIKNVCNSSLPPRSVELNLLDNLSKIREELIGFCIIDDTLSFAQKCSENDEEFSEIMDEGVLLRDYVHKKGNTYFLYLTINIWKFLNINYQLDYGCIVTSDEIRRASKRAFEMMKCNLTETGSGGHQQGNVEYKVDKDQMRNRNLFFGADINVHNLGIGMSIGATKNEKFNIATDKIYHFERYHKATLKILELKPTTEFIQRVKDAINSKDPENFKQIIREYGQFIPIKVILGGSVISDNIMISTSHTAEKSNELSVNAKANVLTGKAAKTSNNSKGNENFDVKTWIESLKDPKSWNCIELRELVSIFQLLPEDLHKQIIESVGKKIHYSAVKDFDYDLKIGKPVKFQLPQDIQDRLKNADCNIFATVIDTEKSNGNYFTCQILHPPNKKACLLIHYVKICDSTLQKVQRVIQKECKKKLKIRLMLIGKYTDLNLIPLDLSARLSILKVKFNKLDSNFSTELLKLECDSEDCLCLGIPVLSNESNKTIIGHYFFDTYKGISDERNANGENNNERNANGGNANGRNADEENVDENNKINACVFSCCSEKYCHKGLPDFSFHVLIISNFHNHNACMLSSFDSKKKKKYIEIQDNPRFISILSTKQIDCIFLKQSNKRIEIKQINCGCDKDLSSDVKCVSFDPPMSCAEVAENIFIKKSDIKIII</sequence>
<feature type="domain" description="MACPF" evidence="2">
    <location>
        <begin position="189"/>
        <end position="299"/>
    </location>
</feature>
<dbReference type="AlphaFoldDB" id="A0A8H3L5D5"/>
<feature type="domain" description="DUF7431" evidence="3">
    <location>
        <begin position="554"/>
        <end position="652"/>
    </location>
</feature>